<dbReference type="InterPro" id="IPR020830">
    <property type="entry name" value="GlycerAld_3-P_DH_AS"/>
</dbReference>
<dbReference type="InterPro" id="IPR006424">
    <property type="entry name" value="Glyceraldehyde-3-P_DH_1"/>
</dbReference>
<dbReference type="PANTHER" id="PTHR43148">
    <property type="entry name" value="GLYCERALDEHYDE-3-PHOSPHATE DEHYDROGENASE 2"/>
    <property type="match status" value="1"/>
</dbReference>
<dbReference type="InterPro" id="IPR020831">
    <property type="entry name" value="GlycerAld/Erythrose_P_DH"/>
</dbReference>
<dbReference type="GO" id="GO:0006006">
    <property type="term" value="P:glucose metabolic process"/>
    <property type="evidence" value="ECO:0007669"/>
    <property type="project" value="InterPro"/>
</dbReference>
<feature type="binding site" evidence="5">
    <location>
        <position position="80"/>
    </location>
    <ligand>
        <name>NAD(+)</name>
        <dbReference type="ChEBI" id="CHEBI:57540"/>
    </ligand>
</feature>
<dbReference type="Gene3D" id="3.30.360.10">
    <property type="entry name" value="Dihydrodipicolinate Reductase, domain 2"/>
    <property type="match status" value="1"/>
</dbReference>
<dbReference type="PROSITE" id="PS00071">
    <property type="entry name" value="GAPDH"/>
    <property type="match status" value="1"/>
</dbReference>
<dbReference type="Gene3D" id="3.40.50.720">
    <property type="entry name" value="NAD(P)-binding Rossmann-like Domain"/>
    <property type="match status" value="1"/>
</dbReference>
<keyword evidence="2 8" id="KW-0560">Oxidoreductase</keyword>
<keyword evidence="5" id="KW-0547">Nucleotide-binding</keyword>
<feature type="domain" description="Glyceraldehyde 3-phosphate dehydrogenase NAD(P) binding" evidence="9">
    <location>
        <begin position="3"/>
        <end position="154"/>
    </location>
</feature>
<proteinExistence type="inferred from homology"/>
<evidence type="ECO:0000256" key="2">
    <source>
        <dbReference type="ARBA" id="ARBA00023002"/>
    </source>
</evidence>
<keyword evidence="11" id="KW-1185">Reference proteome</keyword>
<feature type="binding site" evidence="5">
    <location>
        <begin position="12"/>
        <end position="13"/>
    </location>
    <ligand>
        <name>NAD(+)</name>
        <dbReference type="ChEBI" id="CHEBI:57540"/>
    </ligand>
</feature>
<feature type="binding site" evidence="4">
    <location>
        <position position="184"/>
    </location>
    <ligand>
        <name>D-glyceraldehyde 3-phosphate</name>
        <dbReference type="ChEBI" id="CHEBI:59776"/>
    </ligand>
</feature>
<feature type="active site" description="Nucleophile" evidence="3">
    <location>
        <position position="154"/>
    </location>
</feature>
<evidence type="ECO:0000256" key="5">
    <source>
        <dbReference type="PIRSR" id="PIRSR000149-3"/>
    </source>
</evidence>
<evidence type="ECO:0000256" key="7">
    <source>
        <dbReference type="RuleBase" id="RU000397"/>
    </source>
</evidence>
<dbReference type="KEGG" id="ntr:B0W44_02985"/>
<evidence type="ECO:0000256" key="4">
    <source>
        <dbReference type="PIRSR" id="PIRSR000149-2"/>
    </source>
</evidence>
<feature type="binding site" evidence="4">
    <location>
        <begin position="212"/>
        <end position="213"/>
    </location>
    <ligand>
        <name>D-glyceraldehyde 3-phosphate</name>
        <dbReference type="ChEBI" id="CHEBI:59776"/>
    </ligand>
</feature>
<dbReference type="NCBIfam" id="TIGR01534">
    <property type="entry name" value="GAPDH-I"/>
    <property type="match status" value="1"/>
</dbReference>
<dbReference type="SUPFAM" id="SSF51735">
    <property type="entry name" value="NAD(P)-binding Rossmann-fold domains"/>
    <property type="match status" value="1"/>
</dbReference>
<evidence type="ECO:0000259" key="9">
    <source>
        <dbReference type="SMART" id="SM00846"/>
    </source>
</evidence>
<dbReference type="GO" id="GO:0016620">
    <property type="term" value="F:oxidoreductase activity, acting on the aldehyde or oxo group of donors, NAD or NADP as acceptor"/>
    <property type="evidence" value="ECO:0007669"/>
    <property type="project" value="InterPro"/>
</dbReference>
<dbReference type="AlphaFoldDB" id="A0A1U9K4B8"/>
<dbReference type="Proteomes" id="UP000188603">
    <property type="component" value="Chromosome"/>
</dbReference>
<dbReference type="PIRSF" id="PIRSF000149">
    <property type="entry name" value="GAP_DH"/>
    <property type="match status" value="1"/>
</dbReference>
<organism evidence="10 11">
    <name type="scientific">Novibacillus thermophilus</name>
    <dbReference type="NCBI Taxonomy" id="1471761"/>
    <lineage>
        <taxon>Bacteria</taxon>
        <taxon>Bacillati</taxon>
        <taxon>Bacillota</taxon>
        <taxon>Bacilli</taxon>
        <taxon>Bacillales</taxon>
        <taxon>Thermoactinomycetaceae</taxon>
        <taxon>Novibacillus</taxon>
    </lineage>
</organism>
<dbReference type="PRINTS" id="PR00078">
    <property type="entry name" value="G3PDHDRGNASE"/>
</dbReference>
<evidence type="ECO:0000313" key="11">
    <source>
        <dbReference type="Proteomes" id="UP000188603"/>
    </source>
</evidence>
<comment type="similarity">
    <text evidence="1 7">Belongs to the glyceraldehyde-3-phosphate dehydrogenase family.</text>
</comment>
<evidence type="ECO:0000313" key="10">
    <source>
        <dbReference type="EMBL" id="AQS54889.1"/>
    </source>
</evidence>
<dbReference type="EC" id="1.2.1.-" evidence="8"/>
<evidence type="ECO:0000256" key="8">
    <source>
        <dbReference type="RuleBase" id="RU361160"/>
    </source>
</evidence>
<dbReference type="InterPro" id="IPR036291">
    <property type="entry name" value="NAD(P)-bd_dom_sf"/>
</dbReference>
<sequence>MTVRVAINGFGRIGRAVFRRLVEQGEENVQLVGVNAAYPPETLAHLVKYDTVHGTFRYSVAAEDNALSVNGQRVLVVNEREPERLPWKRFGVDIVIEATGKFRHREEAERHLVAGAKKVIITAPGKAEDLTVVMGVNEHWYDGEKHHVVSNASCTTNCLAPLMKVLHDSFGVEHVMMTTVHSFTSDQKSLDNPHKDLRRARAASQAIVPTTTGAAEAVAKVIPELEGRLTGLALRVPTPNVSIVDAVVDLSRDAELEGIIEAYKEAGTTHMRGIVDVCDVPLVSVDFVGNPHSAIVDTGACSMLGNRKVKLLAWYDNEWGYSCRIVDLVHYMADQMEHRVSEPERQMVYSS</sequence>
<accession>A0A1U9K4B8</accession>
<dbReference type="EMBL" id="CP019699">
    <property type="protein sequence ID" value="AQS54889.1"/>
    <property type="molecule type" value="Genomic_DNA"/>
</dbReference>
<feature type="binding site" evidence="4">
    <location>
        <begin position="153"/>
        <end position="155"/>
    </location>
    <ligand>
        <name>D-glyceraldehyde 3-phosphate</name>
        <dbReference type="ChEBI" id="CHEBI:59776"/>
    </ligand>
</feature>
<protein>
    <recommendedName>
        <fullName evidence="8">Glyceraldehyde-3-phosphate dehydrogenase</fullName>
        <ecNumber evidence="8">1.2.1.-</ecNumber>
    </recommendedName>
</protein>
<dbReference type="SMART" id="SM00846">
    <property type="entry name" value="Gp_dh_N"/>
    <property type="match status" value="1"/>
</dbReference>
<dbReference type="FunFam" id="3.40.50.720:FF:000001">
    <property type="entry name" value="Glyceraldehyde-3-phosphate dehydrogenase"/>
    <property type="match status" value="1"/>
</dbReference>
<evidence type="ECO:0000256" key="3">
    <source>
        <dbReference type="PIRSR" id="PIRSR000149-1"/>
    </source>
</evidence>
<dbReference type="GO" id="GO:0050661">
    <property type="term" value="F:NADP binding"/>
    <property type="evidence" value="ECO:0007669"/>
    <property type="project" value="InterPro"/>
</dbReference>
<feature type="site" description="Activates thiol group during catalysis" evidence="6">
    <location>
        <position position="181"/>
    </location>
</feature>
<dbReference type="RefSeq" id="WP_077718705.1">
    <property type="nucleotide sequence ID" value="NZ_CP019699.1"/>
</dbReference>
<dbReference type="InterPro" id="IPR020828">
    <property type="entry name" value="GlycerAld_3-P_DH_NAD(P)-bd"/>
</dbReference>
<dbReference type="Pfam" id="PF02800">
    <property type="entry name" value="Gp_dh_C"/>
    <property type="match status" value="1"/>
</dbReference>
<dbReference type="FunFam" id="3.30.360.10:FF:000002">
    <property type="entry name" value="Glyceraldehyde-3-phosphate dehydrogenase"/>
    <property type="match status" value="1"/>
</dbReference>
<dbReference type="SUPFAM" id="SSF55347">
    <property type="entry name" value="Glyceraldehyde-3-phosphate dehydrogenase-like, C-terminal domain"/>
    <property type="match status" value="1"/>
</dbReference>
<dbReference type="CDD" id="cd05214">
    <property type="entry name" value="GAPDH_I_N"/>
    <property type="match status" value="1"/>
</dbReference>
<dbReference type="Pfam" id="PF00044">
    <property type="entry name" value="Gp_dh_N"/>
    <property type="match status" value="1"/>
</dbReference>
<evidence type="ECO:0000256" key="6">
    <source>
        <dbReference type="PIRSR" id="PIRSR000149-4"/>
    </source>
</evidence>
<evidence type="ECO:0000256" key="1">
    <source>
        <dbReference type="ARBA" id="ARBA00007406"/>
    </source>
</evidence>
<reference evidence="10 11" key="1">
    <citation type="journal article" date="2015" name="Int. J. Syst. Evol. Microbiol.">
        <title>Novibacillus thermophilus gen. nov., sp. nov., a Gram-staining-negative and moderately thermophilic member of the family Thermoactinomycetaceae.</title>
        <authorList>
            <person name="Yang G."/>
            <person name="Chen J."/>
            <person name="Zhou S."/>
        </authorList>
    </citation>
    <scope>NUCLEOTIDE SEQUENCE [LARGE SCALE GENOMIC DNA]</scope>
    <source>
        <strain evidence="10 11">SG-1</strain>
    </source>
</reference>
<feature type="binding site" evidence="4">
    <location>
        <position position="235"/>
    </location>
    <ligand>
        <name>D-glyceraldehyde 3-phosphate</name>
        <dbReference type="ChEBI" id="CHEBI:59776"/>
    </ligand>
</feature>
<dbReference type="OrthoDB" id="9803304at2"/>
<gene>
    <name evidence="10" type="ORF">B0W44_02985</name>
</gene>
<feature type="binding site" evidence="5">
    <location>
        <position position="317"/>
    </location>
    <ligand>
        <name>NAD(+)</name>
        <dbReference type="ChEBI" id="CHEBI:57540"/>
    </ligand>
</feature>
<dbReference type="GO" id="GO:0051287">
    <property type="term" value="F:NAD binding"/>
    <property type="evidence" value="ECO:0007669"/>
    <property type="project" value="InterPro"/>
</dbReference>
<dbReference type="STRING" id="1471761.B0W44_02985"/>
<keyword evidence="5" id="KW-0520">NAD</keyword>
<feature type="binding site" evidence="5">
    <location>
        <position position="122"/>
    </location>
    <ligand>
        <name>NAD(+)</name>
        <dbReference type="ChEBI" id="CHEBI:57540"/>
    </ligand>
</feature>
<dbReference type="InterPro" id="IPR020829">
    <property type="entry name" value="GlycerAld_3-P_DH_cat"/>
</dbReference>
<name>A0A1U9K4B8_9BACL</name>
<dbReference type="CDD" id="cd18126">
    <property type="entry name" value="GAPDH_I_C"/>
    <property type="match status" value="1"/>
</dbReference>